<protein>
    <submittedName>
        <fullName evidence="3">ABC transporter permease</fullName>
    </submittedName>
</protein>
<name>A0A183D917_9BILA</name>
<reference evidence="3" key="1">
    <citation type="submission" date="2016-06" db="UniProtKB">
        <authorList>
            <consortium name="WormBaseParasite"/>
        </authorList>
    </citation>
    <scope>IDENTIFICATION</scope>
</reference>
<evidence type="ECO:0000313" key="1">
    <source>
        <dbReference type="EMBL" id="VDK49683.1"/>
    </source>
</evidence>
<keyword evidence="2" id="KW-1185">Reference proteome</keyword>
<gene>
    <name evidence="1" type="ORF">GPUH_LOCUS5209</name>
</gene>
<organism evidence="3">
    <name type="scientific">Gongylonema pulchrum</name>
    <dbReference type="NCBI Taxonomy" id="637853"/>
    <lineage>
        <taxon>Eukaryota</taxon>
        <taxon>Metazoa</taxon>
        <taxon>Ecdysozoa</taxon>
        <taxon>Nematoda</taxon>
        <taxon>Chromadorea</taxon>
        <taxon>Rhabditida</taxon>
        <taxon>Spirurina</taxon>
        <taxon>Spiruromorpha</taxon>
        <taxon>Spiruroidea</taxon>
        <taxon>Gongylonematidae</taxon>
        <taxon>Gongylonema</taxon>
    </lineage>
</organism>
<evidence type="ECO:0000313" key="3">
    <source>
        <dbReference type="WBParaSite" id="GPUH_0000521501-mRNA-1"/>
    </source>
</evidence>
<reference evidence="1 2" key="2">
    <citation type="submission" date="2018-11" db="EMBL/GenBank/DDBJ databases">
        <authorList>
            <consortium name="Pathogen Informatics"/>
        </authorList>
    </citation>
    <scope>NUCLEOTIDE SEQUENCE [LARGE SCALE GENOMIC DNA]</scope>
</reference>
<evidence type="ECO:0000313" key="2">
    <source>
        <dbReference type="Proteomes" id="UP000271098"/>
    </source>
</evidence>
<dbReference type="WBParaSite" id="GPUH_0000521501-mRNA-1">
    <property type="protein sequence ID" value="GPUH_0000521501-mRNA-1"/>
    <property type="gene ID" value="GPUH_0000521501"/>
</dbReference>
<accession>A0A183D917</accession>
<sequence length="74" mass="9029">MALRYRNASTLIGYLRWVPQQLIREFYQMVIVKGVIANKLQLDQNKNFEFGFNTFEINPRSPNYWPYTWPEREQ</sequence>
<dbReference type="Proteomes" id="UP000271098">
    <property type="component" value="Unassembled WGS sequence"/>
</dbReference>
<dbReference type="EMBL" id="UYRT01010750">
    <property type="protein sequence ID" value="VDK49683.1"/>
    <property type="molecule type" value="Genomic_DNA"/>
</dbReference>
<proteinExistence type="predicted"/>
<dbReference type="AlphaFoldDB" id="A0A183D917"/>